<keyword evidence="6 9" id="KW-0822">Tryptophan biosynthesis</keyword>
<evidence type="ECO:0000256" key="6">
    <source>
        <dbReference type="ARBA" id="ARBA00022822"/>
    </source>
</evidence>
<feature type="domain" description="N-(5'phosphoribosyl) anthranilate isomerase (PRAI)" evidence="10">
    <location>
        <begin position="5"/>
        <end position="180"/>
    </location>
</feature>
<keyword evidence="5 9" id="KW-0028">Amino-acid biosynthesis</keyword>
<evidence type="ECO:0000256" key="9">
    <source>
        <dbReference type="HAMAP-Rule" id="MF_00135"/>
    </source>
</evidence>
<dbReference type="InterPro" id="IPR044643">
    <property type="entry name" value="TrpF_fam"/>
</dbReference>
<dbReference type="EC" id="5.3.1.24" evidence="3 9"/>
<protein>
    <recommendedName>
        <fullName evidence="4 9">N-(5'-phosphoribosyl)anthranilate isomerase</fullName>
        <shortName evidence="9">PRAI</shortName>
        <ecNumber evidence="3 9">5.3.1.24</ecNumber>
    </recommendedName>
</protein>
<name>A0A2T2XJT4_9FIRM</name>
<dbReference type="UniPathway" id="UPA00035">
    <property type="reaction ID" value="UER00042"/>
</dbReference>
<dbReference type="HAMAP" id="MF_00135">
    <property type="entry name" value="PRAI"/>
    <property type="match status" value="1"/>
</dbReference>
<evidence type="ECO:0000313" key="12">
    <source>
        <dbReference type="Proteomes" id="UP000242972"/>
    </source>
</evidence>
<dbReference type="PANTHER" id="PTHR42894">
    <property type="entry name" value="N-(5'-PHOSPHORIBOSYL)ANTHRANILATE ISOMERASE"/>
    <property type="match status" value="1"/>
</dbReference>
<dbReference type="InterPro" id="IPR011060">
    <property type="entry name" value="RibuloseP-bd_barrel"/>
</dbReference>
<evidence type="ECO:0000256" key="5">
    <source>
        <dbReference type="ARBA" id="ARBA00022605"/>
    </source>
</evidence>
<evidence type="ECO:0000313" key="11">
    <source>
        <dbReference type="EMBL" id="PSR34678.1"/>
    </source>
</evidence>
<keyword evidence="8 9" id="KW-0413">Isomerase</keyword>
<evidence type="ECO:0000256" key="1">
    <source>
        <dbReference type="ARBA" id="ARBA00001164"/>
    </source>
</evidence>
<evidence type="ECO:0000256" key="4">
    <source>
        <dbReference type="ARBA" id="ARBA00022272"/>
    </source>
</evidence>
<evidence type="ECO:0000256" key="2">
    <source>
        <dbReference type="ARBA" id="ARBA00004664"/>
    </source>
</evidence>
<organism evidence="11 12">
    <name type="scientific">Sulfobacillus benefaciens</name>
    <dbReference type="NCBI Taxonomy" id="453960"/>
    <lineage>
        <taxon>Bacteria</taxon>
        <taxon>Bacillati</taxon>
        <taxon>Bacillota</taxon>
        <taxon>Clostridia</taxon>
        <taxon>Eubacteriales</taxon>
        <taxon>Clostridiales Family XVII. Incertae Sedis</taxon>
        <taxon>Sulfobacillus</taxon>
    </lineage>
</organism>
<dbReference type="PANTHER" id="PTHR42894:SF1">
    <property type="entry name" value="N-(5'-PHOSPHORIBOSYL)ANTHRANILATE ISOMERASE"/>
    <property type="match status" value="1"/>
</dbReference>
<dbReference type="AlphaFoldDB" id="A0A2T2XJT4"/>
<gene>
    <name evidence="9" type="primary">trpF</name>
    <name evidence="11" type="ORF">C7B46_04375</name>
</gene>
<sequence length="187" mass="20428">MATTVKICGVRDKATAKFCFAHGADFVGLVFAPSRRQISLGVAQQIVQEIPGRYVAVVNSPDAAALLEIIQKIRPYAIQHHGEPMCEWLELSHGQGIAAIATTLDPRADIVLLDGPIPGQGQERQWERPAWPKPLWLAGGLSPKNVREVVCTLRPDGVDVSSGVESQGNKDWRLIAAFIEEAKSWNE</sequence>
<comment type="catalytic activity">
    <reaction evidence="1 9">
        <text>N-(5-phospho-beta-D-ribosyl)anthranilate = 1-(2-carboxyphenylamino)-1-deoxy-D-ribulose 5-phosphate</text>
        <dbReference type="Rhea" id="RHEA:21540"/>
        <dbReference type="ChEBI" id="CHEBI:18277"/>
        <dbReference type="ChEBI" id="CHEBI:58613"/>
        <dbReference type="EC" id="5.3.1.24"/>
    </reaction>
</comment>
<dbReference type="SUPFAM" id="SSF51366">
    <property type="entry name" value="Ribulose-phoshate binding barrel"/>
    <property type="match status" value="1"/>
</dbReference>
<accession>A0A2T2XJT4</accession>
<comment type="similarity">
    <text evidence="9">Belongs to the TrpF family.</text>
</comment>
<evidence type="ECO:0000256" key="3">
    <source>
        <dbReference type="ARBA" id="ARBA00012572"/>
    </source>
</evidence>
<dbReference type="Proteomes" id="UP000242972">
    <property type="component" value="Unassembled WGS sequence"/>
</dbReference>
<dbReference type="Pfam" id="PF00697">
    <property type="entry name" value="PRAI"/>
    <property type="match status" value="1"/>
</dbReference>
<dbReference type="Gene3D" id="3.20.20.70">
    <property type="entry name" value="Aldolase class I"/>
    <property type="match status" value="1"/>
</dbReference>
<keyword evidence="7 9" id="KW-0057">Aromatic amino acid biosynthesis</keyword>
<comment type="pathway">
    <text evidence="2 9">Amino-acid biosynthesis; L-tryptophan biosynthesis; L-tryptophan from chorismate: step 3/5.</text>
</comment>
<dbReference type="CDD" id="cd00405">
    <property type="entry name" value="PRAI"/>
    <property type="match status" value="1"/>
</dbReference>
<evidence type="ECO:0000259" key="10">
    <source>
        <dbReference type="Pfam" id="PF00697"/>
    </source>
</evidence>
<dbReference type="GO" id="GO:0000162">
    <property type="term" value="P:L-tryptophan biosynthetic process"/>
    <property type="evidence" value="ECO:0007669"/>
    <property type="project" value="UniProtKB-UniRule"/>
</dbReference>
<evidence type="ECO:0000256" key="7">
    <source>
        <dbReference type="ARBA" id="ARBA00023141"/>
    </source>
</evidence>
<evidence type="ECO:0000256" key="8">
    <source>
        <dbReference type="ARBA" id="ARBA00023235"/>
    </source>
</evidence>
<proteinExistence type="inferred from homology"/>
<comment type="caution">
    <text evidence="11">The sequence shown here is derived from an EMBL/GenBank/DDBJ whole genome shotgun (WGS) entry which is preliminary data.</text>
</comment>
<reference evidence="11 12" key="1">
    <citation type="journal article" date="2014" name="BMC Genomics">
        <title>Comparison of environmental and isolate Sulfobacillus genomes reveals diverse carbon, sulfur, nitrogen, and hydrogen metabolisms.</title>
        <authorList>
            <person name="Justice N.B."/>
            <person name="Norman A."/>
            <person name="Brown C.T."/>
            <person name="Singh A."/>
            <person name="Thomas B.C."/>
            <person name="Banfield J.F."/>
        </authorList>
    </citation>
    <scope>NUCLEOTIDE SEQUENCE [LARGE SCALE GENOMIC DNA]</scope>
    <source>
        <strain evidence="11">AMDSBA4</strain>
    </source>
</reference>
<dbReference type="InterPro" id="IPR013785">
    <property type="entry name" value="Aldolase_TIM"/>
</dbReference>
<dbReference type="InterPro" id="IPR001240">
    <property type="entry name" value="PRAI_dom"/>
</dbReference>
<dbReference type="GO" id="GO:0004640">
    <property type="term" value="F:phosphoribosylanthranilate isomerase activity"/>
    <property type="evidence" value="ECO:0007669"/>
    <property type="project" value="UniProtKB-UniRule"/>
</dbReference>
<dbReference type="EMBL" id="PXYW01000007">
    <property type="protein sequence ID" value="PSR34678.1"/>
    <property type="molecule type" value="Genomic_DNA"/>
</dbReference>